<dbReference type="InterPro" id="IPR000601">
    <property type="entry name" value="PKD_dom"/>
</dbReference>
<comment type="caution">
    <text evidence="2">The sequence shown here is derived from an EMBL/GenBank/DDBJ whole genome shotgun (WGS) entry which is preliminary data.</text>
</comment>
<dbReference type="Proteomes" id="UP000605676">
    <property type="component" value="Unassembled WGS sequence"/>
</dbReference>
<evidence type="ECO:0000259" key="1">
    <source>
        <dbReference type="PROSITE" id="PS50093"/>
    </source>
</evidence>
<keyword evidence="3" id="KW-1185">Reference proteome</keyword>
<dbReference type="EMBL" id="JAENRR010000019">
    <property type="protein sequence ID" value="MBK3517652.1"/>
    <property type="molecule type" value="Genomic_DNA"/>
</dbReference>
<organism evidence="2 3">
    <name type="scientific">Carboxylicivirga marina</name>
    <dbReference type="NCBI Taxonomy" id="2800988"/>
    <lineage>
        <taxon>Bacteria</taxon>
        <taxon>Pseudomonadati</taxon>
        <taxon>Bacteroidota</taxon>
        <taxon>Bacteroidia</taxon>
        <taxon>Marinilabiliales</taxon>
        <taxon>Marinilabiliaceae</taxon>
        <taxon>Carboxylicivirga</taxon>
    </lineage>
</organism>
<dbReference type="SUPFAM" id="SSF49299">
    <property type="entry name" value="PKD domain"/>
    <property type="match status" value="2"/>
</dbReference>
<dbReference type="InterPro" id="IPR025667">
    <property type="entry name" value="SprB_repeat"/>
</dbReference>
<dbReference type="InterPro" id="IPR035986">
    <property type="entry name" value="PKD_dom_sf"/>
</dbReference>
<evidence type="ECO:0000313" key="3">
    <source>
        <dbReference type="Proteomes" id="UP000605676"/>
    </source>
</evidence>
<dbReference type="RefSeq" id="WP_200464882.1">
    <property type="nucleotide sequence ID" value="NZ_JAENRR010000019.1"/>
</dbReference>
<name>A0ABS1HJ04_9BACT</name>
<dbReference type="InterPro" id="IPR022409">
    <property type="entry name" value="PKD/Chitinase_dom"/>
</dbReference>
<dbReference type="Pfam" id="PF13585">
    <property type="entry name" value="CHU_C"/>
    <property type="match status" value="1"/>
</dbReference>
<dbReference type="SMART" id="SM00710">
    <property type="entry name" value="PbH1"/>
    <property type="match status" value="9"/>
</dbReference>
<dbReference type="Pfam" id="PF13573">
    <property type="entry name" value="SprB"/>
    <property type="match status" value="14"/>
</dbReference>
<feature type="domain" description="PKD" evidence="1">
    <location>
        <begin position="7208"/>
        <end position="7243"/>
    </location>
</feature>
<dbReference type="InterPro" id="IPR045829">
    <property type="entry name" value="PKD_6"/>
</dbReference>
<evidence type="ECO:0000313" key="2">
    <source>
        <dbReference type="EMBL" id="MBK3517652.1"/>
    </source>
</evidence>
<dbReference type="InterPro" id="IPR013783">
    <property type="entry name" value="Ig-like_fold"/>
</dbReference>
<dbReference type="SMART" id="SM00089">
    <property type="entry name" value="PKD"/>
    <property type="match status" value="3"/>
</dbReference>
<dbReference type="InterPro" id="IPR006626">
    <property type="entry name" value="PbH1"/>
</dbReference>
<dbReference type="Gene3D" id="2.60.40.10">
    <property type="entry name" value="Immunoglobulins"/>
    <property type="match status" value="3"/>
</dbReference>
<protein>
    <submittedName>
        <fullName evidence="2">Gliding motility-associated C-terminal domain-containing protein</fullName>
    </submittedName>
</protein>
<dbReference type="PROSITE" id="PS50093">
    <property type="entry name" value="PKD"/>
    <property type="match status" value="2"/>
</dbReference>
<dbReference type="Pfam" id="PF18911">
    <property type="entry name" value="PKD_4"/>
    <property type="match status" value="2"/>
</dbReference>
<dbReference type="Pfam" id="PF19408">
    <property type="entry name" value="PKD_6"/>
    <property type="match status" value="2"/>
</dbReference>
<feature type="domain" description="PKD" evidence="1">
    <location>
        <begin position="7288"/>
        <end position="7346"/>
    </location>
</feature>
<dbReference type="CDD" id="cd00146">
    <property type="entry name" value="PKD"/>
    <property type="match status" value="2"/>
</dbReference>
<sequence>MGVNTQALGKLRLIGRIASLMLILSLLVGVEAIGQANVNVCQNGVVRLADYLTLDAYVVDDNGDLNGAPNGHLEKGYWSNTAGLTFSNINDPNAIISGFEGYSFGDTFTLTWYHGPDQTYDITIELTNIVSPEFELRNEANTTNAVLFCPNGTPNSYTFNVVEVPEPGTATINAVDYVLLHNDGTQNEITGATNPETINLNAGNIGYQNEDIFFALVESGSCLDITTNRIQLAEVDAVAVQIQGGGSACDPDVFDGTNVLEVLPYDPGNFQFEWFYDSDADHNSGNEFSIGIDNTYTLTGADSPGYYYVDVSGDCDNNGTPELIVRTADVYISNVPLPPVSIIDNPYGSGVFGMCFTGTTAINLTTELDGTVPAGITAQYNWFQNGQLMFESTGSTFPLNSDESTAGYNAFGQFVVEIYNVDNPECVSVSEPVQVNIVNAPLAYNVTGTDICKLATSTTSINIGVDNSEPGVRYLLLHNGVEIEYVDRSSTGSFIFPTAVSAFGTYTVIAQSGTCADVSMTGQVSIYQQPSVFDVSILEAQPHCEGTNYTFEVSGSETNVIYRLFNGATEVASHIGDGNPFSIPNISASGTYSLIGYSAIGSCSTTMNPTTSMTINALPILYNVTGADVCEGITVDISLSATEAGVSYSLYVDNGVGNTLVTSQVGSANFTGVSAVGTYTILATNTITGCERWMDGDVIIDAALTDVSFLAVSPGYVCGTGNITIPVGEKDVLYTLHIDIGGGAIPDAKYPPILGNGTNSVSFSGLNEIASYTILAERGTCSQFLSDELIIEQQPINQNVTYPVSAYCQGFPGVPINIETTELGINYFLVDDAGNEVDFVTGDGNPRSFANVTEGLYSVEARTSSLGCNLIIEDNINIVEFALEAVNPNIPSDLCIDDGPQLFTGMPNPGLSPSTTGEYKLIGAVGFASPHNINISAGTLSFDPADGAAGTYIIDYYYTDNNGCLQELKGNALTIHDLNNGVLNIVSSIPAEPCQDDNTGYPLVGQLNGSPVSGVFSCSTPAAIILDSGSYKFNPSLAGNGTHTIFFDYTDPVTNCTGSTSIIVNVGIPISIVGLANEYCANDNTDYPLRGYIDGVLPPATVDNSTFEIIDPGNNTLASGIVNNTQNFNANQLVTSNGGTTGVYKVIYRYYSGSCLNELIQEITITKAPDAWFTFPKDTDGDEIDKFCINHGGVELTAVDPDIANYSSQFSLNGSIIGTGFNTLTSTLNLFPSDNTITHRVDNNGCIETVTRTFSVSEPNESIIGLCSAYFESDASFTISASELEQSVGVASFEMFASDGSNVNWLNDNGDNTATIDPDGHVGTNYRVVMTFVSTGNGCEQVVEGAFDIYPQLDFLGIFDGDKICNTSGIITLTGVSMPAGATASFTAIAGLSNTVNGVATIDPSAMSIGINTLEYILTGADGCTHTISKQIEIIETPSVLFDVMGGGVYCSQATVAGQTIGLNGSSPGVSYELLLNGGSLSIPATFVGTGNSFNFTVDNTQGGAERLFTEEGNYTIIANMGGCAAVMNGSADIIIYELGITLVDVTDVSCFGGSDGTITVDGFGGSGNYEYSIDGTNWQSSTVISGLATGDNQISIRDLDVPAAKCSEHINILTVTIGEPLSVLNANIVSTTNVGCTPCTAGVDCEGSATISISGGTPDGTLPDGYTIIWSTGGTALTETGMPVGNHSVTVTDANGCSTTIGVTIDSNAPLTLAEAADPALHNDNVCHAGVEGSYTVTATGGSGVYEFSLTDPATTAEVWLPANVGTDGYRVNGLSAGTYNIWVRDADPLYNRCITQLAAPVVITEPAALTLVEESQVGITCNGAKDGSFIVRAANAASGTYEFTTDDPAVVAVPIWNPANNGVDGYELALQGAGNYTVYVRDLANPTCGYVSVDVILIDVSALSYSLVEHSNVSCNAGNNGRLEVLAQGGSGNYVYQWSNNSGVVISNDVFIENLDVANGPYELTITDVPNSCGPVIQTFTITEPAVLDVNTVSITDADCAGQATGTIEVDVVGGAEPYNISWSNGVANVETISGLAPGNYTITVVDDNECSYNNVAAPYVIAQLDPITLEIPTVVTNNICNGESNGSISVKVDGGSGDYQFRLEGPVIIDWANSSSATMDDFTFTGLIEGNYNLKVRDANNINCEYLVGTYALVDPAPISLVLTTLSDITCFGGNDGSITITASGGSGTYQFNVDNGGYNAGDNAAIFTINGLSAGNHTIWVRDSKAIGCDYQLLPIITLTQPEVLDLTISSFTNASCNGELDGEVVLSATGGSGNYDYSKDGGLTWDAGLGAIHTYSNLSAGAYVFQVRDRDAVACAVDTETHTLTQPTDFATTCVTTDVQCFGEATGQLALTTVGGVGPFEYSIDGGTSWQASPITALSSGTYVIDVKDLGTGCEKSNQIAVADATINELANAAITIGAESITPVTCNGGTDGIINLQGNVSGGDVAPAGDYLFTWYRKGTPDIIHDQGYGMDQVTNLSLGTYCVIVEDDNGCTVTSSDYVVAEPSAWNVAYTPTNLTKYNGGDGSINVHTCSGSNGGYSITWEQQDGTPLPAFDNIWNVTNFDAGTYRFTITDSKGCTYTSIDITLSQPFEFTVTDPTTTSTNITCYGLNDGVIIIEIIQGNGDYTIDIVGTLEKGGTPYTNNFNQNTNTFVITDLEAGSYYIELTDNISSEIFISTVVLAQPDELTIVPVPTDIICYGENNGALSVELSGHIDGGTVSWTADNGYAVGPESILTATSNYSKTNLQAGTYTVTVTNGNGCPSVQAVDIIISEPSDWNVTTFVTPVTTFGHNDGTVEVDFPPTGNTAPYTIVWDNDPTLTSWWRSGLSAGDYQFTITDATGLCKYTDILTVTEPDQLLINLEGVDATCYDFNNGSIGVDIISGNADYQIELTGNDYEGNSVNQIINGLVKGNYMFTDLKSGNYDVIVTDAAGQTLSKSVTINQFAQLDVAVTSSQNIICHGGNDGEIEVETVGYAIDEANSTINWTRTVPFGWSATGSVATEKQQTGLVAGTYTINVQNEFGCMSNPLVITLTQPDAISASHALTHVSTSGATDGRILINNVENAIGAYSVSWYKDGVLTGVTGADNTNIGAGTYYYVIEDTNGCTYTSLDIIITEPGALVVSVTDTDINCYGAENGMITVNITSGNAPYSVSLNGVPDDGTAFVEQNETLTTSEFTGLKPGVYQVTVTDNASQTFIESSITITQNPETTITPTLSDITCHGGVNGRIEIALGGHEDGSETWQVINPNSAPVPTTTIAAGADATIPGNYQVIVTNQDGCTITETYTITEPSAWDVHHTVTHVSPTGNNNGEINIDVLTGNTPDSSKPEDYTIIWTGPVGATLVNDQRLQTGLPAGTYTYRIEDANGCIYDSGDIILSEPDALTANITESDVDIQCYGDALGEIAVYILSGNEPYMVQLTGDEYDGNLFSDSQTIANNTGSYLWDNLKAGDYQIQITDNAGNSFSQAAIILNQPVQNIINESITHLTCYSGDQGAGEISIQLNRYFLAGDEVIWSGPNGIINSETLSLGSDIAKLNVYTGGDYTYTFIDANGCTVSNTITINEPDAFNIDWAVSDVTVYGNNDGVIDVHTVEGSNGIPYSISWADDASISDFLRNDLVGGTYSFTITDTPTGCDTTITDVIVNQPNPLIVAVTTRDAVCFGEANGEVQVEFSSHNGGYYYQITGNQDDGVTYDSERIDPASVNSTVNSLKAGTYTIDAYDSKGTHYHQAGIRIEQEAEISLSGSIKDISCYGEADGRVIVTLDGRAPVSTDHIVWSGSKGTFVSGALHDGTTYTNNVLDPIATSETFTVTVTSEQGCVYTNTYVVNEPDELHISIDDIKDVTCSGGNDGQIVTSVSGRLAAAYRYDWYLHDGTAYQDYELDGTATISGLSGGDYRLVVTSLVDNCTVEEAGIIVNDGNTITITEDLTHISTCVGDNSGIISVNVAGGIAPYTVTLNGQGAKTGDGTEALNFSELFAGTYVIEVFDARGASCAVSTKTVTILEPSQALSVINIAHDINCDPADVTSGSFSFGITGGILAGGNYNYQIALPEASLSYPISVANGTVKTEIFNNLEAGTYNLSILDLNSTDPAKCSFEYQFTLEHIVITNDPLVNTTCDGINNGAITGITIDGTSGDYSYAWTSTDGGIGIDNSSLNQYGLSVGNYVLTITDNVRGCSVIKEFIVDVENAFSFTPQINDVSCNGASDGAITLELNGTAINPTYQWTGPGISVPNVQNQLDLVAGNYTVRMTTVIDGVTCQLDADYTLFEPEAISFDTRYDYTNCEPFERTLVVENVNGGTGAYTYSWDGPAFTPAAIAAPGYPTSVLIEQGGVYTITVRDENNCELSRTLTVSDEIVINPVVNSVTCNGGANGSIVLNVSGGSGLYTFSWTGPSVFTSTDRNIDNLYAGTYTVTITDQIESDGTGSCSKTFDIVVEEPQAIVIDPTVIHTSCFGLSDGQIEIEVSGGEGPYTYSWSPVIGSNQITNKDQYELPADTYTVTVTDANYCVATANIDVLQDAEIILTTDITETICDGTGGAIDLTVVGGSGAGFSYDWSSTDGTGLVQGVEDQTNLTGGTYTVVVSDLGDGRSCTASTTFTITDGIEILNEDITPVSCSGNDDGSISYDVFGGDGNYIFDWNVKSGDATRIVVGAQNQSGLSEGEYEVTITDGRTDAGGTDCSMTHSFIINASTGLSVNVAAFDSKICFGEPGGRLEASVAGGSGDYSYYWNGALGTAIHDNLVQGIYGLRVVDNALGCDFVQSYEVKGPAAPLTIDNIDIIDVLCHGAATGEIKVIASGGVLPTSGDYIYTWTSGTTVATGSNPTGLMAGIYNLTIEDANECTLTTGDIEIKEPVSYIKVDNPQVTDVTVPGGSNGEIQVDVYDGIAPRSIEWFDESDVSIGTNNPITGISAGTYRVVATDANGCTSELSGIRVVEPGEALGFEKVVHQISPCNGENNGEIHITRVYGGFAIAGLNYRIQLSGPGVNLDINDTKADLVDLAPGTYQVTVTDNVLNTYQENIEIKEPAELTLSTVKVNDVDCFGSSSGEIRVTIGGGTPNASGYYHVEITSATGYFAEAEEPAGTFSFINLPAGEYTVTVFDYAEELDTKVPDRNNCYKSDFTLISEPAAVVELSSVSGSDAICLGDDYQLAITTSNWDFADGNLRVVLYDDFTATEYTVDKTPFEITVSPETSRTYELTKVYKPGNASCDLGMVVDGHVQLAVNELPTANITGPDQVCEDGSVQLSVNFTGAGPFTYIWQDINNGTSGTETGINTYSATFSDTPAADASYQVISVSDNYGCANSGFGQVDVMINNKPSVSLIGSRDICEGEEATLLLEFSQGAQPYTVIFEANGEEVTLNVTPDALSQYAWRVTPVVSTTYVITSVIDANGCEMDIVVQPSATITVNHAPGQLSAIKVDESDNEAGVCQGAIGVSYSVEAVSYATGGYDWTAPAGATIRTGDGSTSVTLDFDADFDGGYLTVYASNDCGISPVQQYWITAKPIPDAIITAPVGPESICELESGLVYTIDPVDNASYYEWHLPAGFIPVGNTDGTSIEVMIDPNYPSTTGAISVTPWNDCGVGTTSPELTVTVYPLPLAYAGNDEQVCSDMFVLQAAPLQANESGRWTVIKGSGQISDATNPNATVSVLSYGEDNQNTFVWAVQNTVSGCETSDTVNIYNNELAIAATAIQRVVCNGTAVVNGTAVPEGTAGSWFFITGNGAIESANAATSNISLLDAGLNVLRWSVTKNGCISSADVELVNDEPSDAIILNGSDINICTDNITLNAVVPVEGEGLWSLVSGAGVIASVNSATTLVSGMQNGENIFRYTVTKNSCTKYAEIRIFNSMLDVDAGSDKTTCSDTYTLDATPTNPSVGITGQWSIIDGFGEFNDGTNAITTITNLGRGENTLRWTLTQNGCASFNEVIITNNSATQATVGTRQEVCAYETVLTGNMPSAAFNETGFWSVIEGSGVFDDLSAHDTRVSGLAHGLNVFRWTIQHHDCSAFADIEIYNKHVDVYAGKDTIICGKTAMLNASVPNSYDDGMWTLIAGVGGATIRPGDEQSPTALVGALDYGSNGFVWTITHNGCTSSDEVYVINDNPYYVDSHGNKREVSAGDPIFVNGTTAVMVADAPAVGIGEWTLMSGGGTIADVNNAGTLITDLRAGESVFRWTVTNGICSYYSDVTITNGSIEEANAGRDASTCNSEILLSANEPIFALGEWSIIEGAGVFEDKTKFNTLVTGLDEGENHFVWTLYNGSTASSDVVVITNNAVVDANAGLNKSICNTDEFELSAIAPEANRGTVQWSVVSGSGSFDDDTSPLTVVRGLSQGANTLKYRISLEECYSEAYVTITNNTPTVPDAGEDLSICIDSVQLLPNTPAFGVGEWTVSSGYADPDALENGWAKKLAPGENRLVWTINNNNCTLSDELVITNNQPYQANAGEDITEGLCVDNTLLDAVPVLSGQGVGRWELVAGSGSISDSSNPKSEVNGLGLGVNRFRWIVDNNGCISTDEVNISNNHIEAIAGKDQVLCADTATLKANIASPGMGSWTVKAGAGSASFDDSSNPYTKVRGLQQGDNTLQWTISYGGCSHTSEVIITNDNPSVAFAGDNQSLCETNSTTLSANNPSVGDGVWSVINGSATFETSTTDNNSTINNLAFGDNVLRWTVTNNKCVSVSDVMISNNRIDAHAGYNMDLCSDEVQLEGSAAAPGIGTWSVVGGTSQAIFEDVNNPSSRVSNLGHGENILRWSVNYRGCETESVVSMTNNSPSTAYAGNYQELCGDNTILDATVPGIGVGRWRLLSGSGEIVDTLNAKTEITGLAKGDNVLVWSVVNGECWSEDVVRIVNNEPSIPYAGIDEETCSASITLKAKDALVIEESLWTIEEGYGNFDNPTSPTATISNLKPGVNVLKWTITRGQCQLSHSITVTNNAADIANAGPDITDCKDWSQLDANIPQEGTGIGEWSLVSGKGNFENHSSAKTLISELGHGDNILLWTITNGECISMDSVVITNRVPAQSFAGDDRVTCDDFIVLNSNDPKTSSGYVEGDYGKWTVISGQGVFEDEHQYNTMVTDIGYGENIYKWTISYGDCTTEDVVTVVSNKANAYAGEDDVTYEPAYTLQAQNPGALNGVWTIVAGGGTFDDTTFFNTTVLNLPEGKSTFRWTITTDGCEAYDEVTIDYKVTPEAGFTLSEEEGCFPFEVKFTNYSVGGERYKWDFGDGHVYETDMITGPEHTYENAGNYTAILTVSKTGVPDAIYTKRILVHDHPVADFNVSPEKVYLPHEEIRCYDMSVDAVRWFWEFGDGQTSDKQNPSYVYGKEGTYSITLTVQNKFGCEDSFTKEDAVEAINSGYVEFPNAFRPRPGGAGSSGTIGERNDAIFKSKNKDVEEFNIQIFNRWGQLIFESNDVNEGWDGTYKGQLAPQAVYVYKAFVRFTNGRQINKAGSVLLVR</sequence>
<accession>A0ABS1HJ04</accession>
<proteinExistence type="predicted"/>
<reference evidence="2 3" key="1">
    <citation type="submission" date="2021-01" db="EMBL/GenBank/DDBJ databases">
        <title>Carboxyliciviraga sp.nov., isolated from coastal sediments.</title>
        <authorList>
            <person name="Lu D."/>
            <person name="Zhang T."/>
        </authorList>
    </citation>
    <scope>NUCLEOTIDE SEQUENCE [LARGE SCALE GENOMIC DNA]</scope>
    <source>
        <strain evidence="2 3">N1Y132</strain>
    </source>
</reference>
<gene>
    <name evidence="2" type="ORF">JIV24_09945</name>
</gene>